<dbReference type="Proteomes" id="UP000249299">
    <property type="component" value="Unassembled WGS sequence"/>
</dbReference>
<comment type="caution">
    <text evidence="2">The sequence shown here is derived from an EMBL/GenBank/DDBJ whole genome shotgun (WGS) entry which is preliminary data.</text>
</comment>
<dbReference type="Pfam" id="PF20385">
    <property type="entry name" value="DUF6680"/>
    <property type="match status" value="1"/>
</dbReference>
<keyword evidence="3" id="KW-1185">Reference proteome</keyword>
<dbReference type="AlphaFoldDB" id="A0A327JUU2"/>
<evidence type="ECO:0000259" key="1">
    <source>
        <dbReference type="Pfam" id="PF20385"/>
    </source>
</evidence>
<organism evidence="2 3">
    <name type="scientific">Rhodobium orientis</name>
    <dbReference type="NCBI Taxonomy" id="34017"/>
    <lineage>
        <taxon>Bacteria</taxon>
        <taxon>Pseudomonadati</taxon>
        <taxon>Pseudomonadota</taxon>
        <taxon>Alphaproteobacteria</taxon>
        <taxon>Hyphomicrobiales</taxon>
        <taxon>Rhodobiaceae</taxon>
        <taxon>Rhodobium</taxon>
    </lineage>
</organism>
<reference evidence="2 3" key="1">
    <citation type="submission" date="2017-07" db="EMBL/GenBank/DDBJ databases">
        <title>Draft Genome Sequences of Select Purple Nonsulfur Bacteria.</title>
        <authorList>
            <person name="Lasarre B."/>
            <person name="Mckinlay J.B."/>
        </authorList>
    </citation>
    <scope>NUCLEOTIDE SEQUENCE [LARGE SCALE GENOMIC DNA]</scope>
    <source>
        <strain evidence="2 3">DSM 11290</strain>
    </source>
</reference>
<evidence type="ECO:0000313" key="3">
    <source>
        <dbReference type="Proteomes" id="UP000249299"/>
    </source>
</evidence>
<protein>
    <recommendedName>
        <fullName evidence="1">DUF6680 domain-containing protein</fullName>
    </recommendedName>
</protein>
<dbReference type="EMBL" id="NPEV01000004">
    <property type="protein sequence ID" value="RAI29355.1"/>
    <property type="molecule type" value="Genomic_DNA"/>
</dbReference>
<feature type="domain" description="DUF6680" evidence="1">
    <location>
        <begin position="2"/>
        <end position="135"/>
    </location>
</feature>
<name>A0A327JUU2_9HYPH</name>
<dbReference type="InterPro" id="IPR046502">
    <property type="entry name" value="DUF6680"/>
</dbReference>
<evidence type="ECO:0000313" key="2">
    <source>
        <dbReference type="EMBL" id="RAI29355.1"/>
    </source>
</evidence>
<gene>
    <name evidence="2" type="ORF">CH339_03470</name>
</gene>
<accession>A0A327JUU2</accession>
<sequence length="146" mass="17095">MTLEHVGALNLIEIEFADKKQIIDAWRRLFEHLGTMHNRYPGEVYIDGDTLEQKNYKDDLFWRRINNERHTLLAKTLHSMAREMGFKIEQLEIFEGGYTPQGWEDEQLEARIVRKSFIDLLHGRRLLPVVLIGGENDSSGVDEQTQ</sequence>
<proteinExistence type="predicted"/>